<protein>
    <submittedName>
        <fullName evidence="1">Uncharacterized protein</fullName>
    </submittedName>
</protein>
<keyword evidence="2" id="KW-1185">Reference proteome</keyword>
<gene>
    <name evidence="1" type="ORF">EA797_21510</name>
</gene>
<dbReference type="RefSeq" id="WP_122169007.1">
    <property type="nucleotide sequence ID" value="NZ_RFFM01000014.1"/>
</dbReference>
<reference evidence="1 2" key="1">
    <citation type="submission" date="2018-10" db="EMBL/GenBank/DDBJ databases">
        <title>Pseudomonas zhaodongensis NEAU-ST5-21(T) genome.</title>
        <authorList>
            <person name="Peng J."/>
            <person name="Liu Z.-P."/>
        </authorList>
    </citation>
    <scope>NUCLEOTIDE SEQUENCE [LARGE SCALE GENOMIC DNA]</scope>
    <source>
        <strain evidence="1 2">NEAU-ST5-21</strain>
    </source>
</reference>
<comment type="caution">
    <text evidence="1">The sequence shown here is derived from an EMBL/GenBank/DDBJ whole genome shotgun (WGS) entry which is preliminary data.</text>
</comment>
<evidence type="ECO:0000313" key="1">
    <source>
        <dbReference type="EMBL" id="RMH87443.1"/>
    </source>
</evidence>
<proteinExistence type="predicted"/>
<accession>A0A3M2HHN4</accession>
<name>A0A3M2HHN4_9GAMM</name>
<evidence type="ECO:0000313" key="2">
    <source>
        <dbReference type="Proteomes" id="UP000269774"/>
    </source>
</evidence>
<sequence length="95" mass="11289">MIESPKYLFAHVRHPDDFRPEVTSIVLFGLASTEGQIFYLEIRYIDFERNIIEGDHLMWSLEEAYEYAFIDYGIRELDWRPLSKVEIEKIESSIG</sequence>
<dbReference type="AlphaFoldDB" id="A0A3M2HHN4"/>
<dbReference type="Proteomes" id="UP000269774">
    <property type="component" value="Unassembled WGS sequence"/>
</dbReference>
<organism evidence="1 2">
    <name type="scientific">Stutzerimonas zhaodongensis</name>
    <dbReference type="NCBI Taxonomy" id="1176257"/>
    <lineage>
        <taxon>Bacteria</taxon>
        <taxon>Pseudomonadati</taxon>
        <taxon>Pseudomonadota</taxon>
        <taxon>Gammaproteobacteria</taxon>
        <taxon>Pseudomonadales</taxon>
        <taxon>Pseudomonadaceae</taxon>
        <taxon>Stutzerimonas</taxon>
    </lineage>
</organism>
<dbReference type="OrthoDB" id="6919672at2"/>
<dbReference type="EMBL" id="RFFM01000014">
    <property type="protein sequence ID" value="RMH87443.1"/>
    <property type="molecule type" value="Genomic_DNA"/>
</dbReference>